<name>W9WPC5_9EURO</name>
<sequence>VLFDVVVFILAIIPSHIHGFYISLTYFNRKRKVRNGVYPGTPKHLIWSERANNGVATRREVERLRYEKEQGKVGRRNSQRFTGSWGRAGSARRVEDRDDRYKEYAASPQVSRDGRQRGCRNYDD</sequence>
<gene>
    <name evidence="3" type="ORF">A1O5_10180</name>
</gene>
<evidence type="ECO:0000256" key="1">
    <source>
        <dbReference type="SAM" id="MobiDB-lite"/>
    </source>
</evidence>
<evidence type="ECO:0000313" key="4">
    <source>
        <dbReference type="Proteomes" id="UP000019471"/>
    </source>
</evidence>
<feature type="compositionally biased region" description="Basic and acidic residues" evidence="1">
    <location>
        <begin position="92"/>
        <end position="103"/>
    </location>
</feature>
<keyword evidence="2" id="KW-1133">Transmembrane helix</keyword>
<comment type="caution">
    <text evidence="3">The sequence shown here is derived from an EMBL/GenBank/DDBJ whole genome shotgun (WGS) entry which is preliminary data.</text>
</comment>
<evidence type="ECO:0000313" key="3">
    <source>
        <dbReference type="EMBL" id="EXJ66511.1"/>
    </source>
</evidence>
<dbReference type="eggNOG" id="ENOG502ST26">
    <property type="taxonomic scope" value="Eukaryota"/>
</dbReference>
<accession>W9WPC5</accession>
<keyword evidence="2" id="KW-0472">Membrane</keyword>
<dbReference type="AlphaFoldDB" id="W9WPC5"/>
<proteinExistence type="predicted"/>
<dbReference type="RefSeq" id="XP_007748948.1">
    <property type="nucleotide sequence ID" value="XM_007750758.1"/>
</dbReference>
<dbReference type="Proteomes" id="UP000019471">
    <property type="component" value="Unassembled WGS sequence"/>
</dbReference>
<feature type="non-terminal residue" evidence="3">
    <location>
        <position position="124"/>
    </location>
</feature>
<organism evidence="3 4">
    <name type="scientific">Cladophialophora psammophila CBS 110553</name>
    <dbReference type="NCBI Taxonomy" id="1182543"/>
    <lineage>
        <taxon>Eukaryota</taxon>
        <taxon>Fungi</taxon>
        <taxon>Dikarya</taxon>
        <taxon>Ascomycota</taxon>
        <taxon>Pezizomycotina</taxon>
        <taxon>Eurotiomycetes</taxon>
        <taxon>Chaetothyriomycetidae</taxon>
        <taxon>Chaetothyriales</taxon>
        <taxon>Herpotrichiellaceae</taxon>
        <taxon>Cladophialophora</taxon>
    </lineage>
</organism>
<dbReference type="EMBL" id="AMGX01000019">
    <property type="protein sequence ID" value="EXJ66511.1"/>
    <property type="molecule type" value="Genomic_DNA"/>
</dbReference>
<feature type="compositionally biased region" description="Basic and acidic residues" evidence="1">
    <location>
        <begin position="112"/>
        <end position="124"/>
    </location>
</feature>
<keyword evidence="2" id="KW-0812">Transmembrane</keyword>
<protein>
    <submittedName>
        <fullName evidence="3">Uncharacterized protein</fullName>
    </submittedName>
</protein>
<dbReference type="HOGENOM" id="CLU_116819_0_0_1"/>
<dbReference type="GeneID" id="19194875"/>
<dbReference type="OrthoDB" id="2152119at2759"/>
<feature type="region of interest" description="Disordered" evidence="1">
    <location>
        <begin position="68"/>
        <end position="124"/>
    </location>
</feature>
<evidence type="ECO:0000256" key="2">
    <source>
        <dbReference type="SAM" id="Phobius"/>
    </source>
</evidence>
<feature type="non-terminal residue" evidence="3">
    <location>
        <position position="1"/>
    </location>
</feature>
<reference evidence="3 4" key="1">
    <citation type="submission" date="2013-03" db="EMBL/GenBank/DDBJ databases">
        <title>The Genome Sequence of Cladophialophora psammophila CBS 110553.</title>
        <authorList>
            <consortium name="The Broad Institute Genomics Platform"/>
            <person name="Cuomo C."/>
            <person name="de Hoog S."/>
            <person name="Gorbushina A."/>
            <person name="Walker B."/>
            <person name="Young S.K."/>
            <person name="Zeng Q."/>
            <person name="Gargeya S."/>
            <person name="Fitzgerald M."/>
            <person name="Haas B."/>
            <person name="Abouelleil A."/>
            <person name="Allen A.W."/>
            <person name="Alvarado L."/>
            <person name="Arachchi H.M."/>
            <person name="Berlin A.M."/>
            <person name="Chapman S.B."/>
            <person name="Gainer-Dewar J."/>
            <person name="Goldberg J."/>
            <person name="Griggs A."/>
            <person name="Gujja S."/>
            <person name="Hansen M."/>
            <person name="Howarth C."/>
            <person name="Imamovic A."/>
            <person name="Ireland A."/>
            <person name="Larimer J."/>
            <person name="McCowan C."/>
            <person name="Murphy C."/>
            <person name="Pearson M."/>
            <person name="Poon T.W."/>
            <person name="Priest M."/>
            <person name="Roberts A."/>
            <person name="Saif S."/>
            <person name="Shea T."/>
            <person name="Sisk P."/>
            <person name="Sykes S."/>
            <person name="Wortman J."/>
            <person name="Nusbaum C."/>
            <person name="Birren B."/>
        </authorList>
    </citation>
    <scope>NUCLEOTIDE SEQUENCE [LARGE SCALE GENOMIC DNA]</scope>
    <source>
        <strain evidence="3 4">CBS 110553</strain>
    </source>
</reference>
<feature type="transmembrane region" description="Helical" evidence="2">
    <location>
        <begin position="6"/>
        <end position="27"/>
    </location>
</feature>
<keyword evidence="4" id="KW-1185">Reference proteome</keyword>